<keyword evidence="3" id="KW-1185">Reference proteome</keyword>
<dbReference type="EMBL" id="BMHI01000002">
    <property type="protein sequence ID" value="GGB25391.1"/>
    <property type="molecule type" value="Genomic_DNA"/>
</dbReference>
<sequence>MRLTTAARLQPPRGRLVLCTPTPTAPPRAVLDAPPSFNQVNHATARRDSGGWLCLTLELPEHVDRSALPTALLGLLSRHEALRTMVDLTDGTPTTIDFGAEFSCTLSESDLPDDAAERRTRLMAVIDTATHSLTGPTICCAAIEGRDRTQIVLAVDHGVTDAVSMPLLGRDFVQLYGAASGGTDRDRTTAHLPAVGSFLDACRAEAADTTDPDDPRVAEWHEFFRRNSGGLPRFPLPEDARHGRGEAAVEIRHTLTAAQAAAVEQWGRAHDARLPACLLTVCARAAHRQDLCDEFATLLPVGTRDRAEWREAVGWFVSNGPVVVPGHLPLEDAVAAAQQQVERARHLAAMRLSDVIASYPPGFTHTGDVGMVSFVDYRRVPGHELHDALRMTQASPDAPTTDVQLWWVRDDSGLALRCRLPDTGAARRIVGRWLDEVEGSLRQLAD</sequence>
<name>A0A916WSD4_9MICO</name>
<dbReference type="GO" id="GO:0044550">
    <property type="term" value="P:secondary metabolite biosynthetic process"/>
    <property type="evidence" value="ECO:0007669"/>
    <property type="project" value="TreeGrafter"/>
</dbReference>
<accession>A0A916WSD4</accession>
<comment type="caution">
    <text evidence="2">The sequence shown here is derived from an EMBL/GenBank/DDBJ whole genome shotgun (WGS) entry which is preliminary data.</text>
</comment>
<dbReference type="InterPro" id="IPR001242">
    <property type="entry name" value="Condensation_dom"/>
</dbReference>
<dbReference type="SUPFAM" id="SSF52777">
    <property type="entry name" value="CoA-dependent acyltransferases"/>
    <property type="match status" value="2"/>
</dbReference>
<feature type="domain" description="Condensation" evidence="1">
    <location>
        <begin position="56"/>
        <end position="346"/>
    </location>
</feature>
<dbReference type="InterPro" id="IPR023213">
    <property type="entry name" value="CAT-like_dom_sf"/>
</dbReference>
<organism evidence="2 3">
    <name type="scientific">Flexivirga endophytica</name>
    <dbReference type="NCBI Taxonomy" id="1849103"/>
    <lineage>
        <taxon>Bacteria</taxon>
        <taxon>Bacillati</taxon>
        <taxon>Actinomycetota</taxon>
        <taxon>Actinomycetes</taxon>
        <taxon>Micrococcales</taxon>
        <taxon>Dermacoccaceae</taxon>
        <taxon>Flexivirga</taxon>
    </lineage>
</organism>
<dbReference type="Gene3D" id="3.30.559.10">
    <property type="entry name" value="Chloramphenicol acetyltransferase-like domain"/>
    <property type="match status" value="1"/>
</dbReference>
<reference evidence="2" key="1">
    <citation type="journal article" date="2014" name="Int. J. Syst. Evol. Microbiol.">
        <title>Complete genome sequence of Corynebacterium casei LMG S-19264T (=DSM 44701T), isolated from a smear-ripened cheese.</title>
        <authorList>
            <consortium name="US DOE Joint Genome Institute (JGI-PGF)"/>
            <person name="Walter F."/>
            <person name="Albersmeier A."/>
            <person name="Kalinowski J."/>
            <person name="Ruckert C."/>
        </authorList>
    </citation>
    <scope>NUCLEOTIDE SEQUENCE</scope>
    <source>
        <strain evidence="2">CGMCC 1.15085</strain>
    </source>
</reference>
<proteinExistence type="predicted"/>
<evidence type="ECO:0000259" key="1">
    <source>
        <dbReference type="Pfam" id="PF00668"/>
    </source>
</evidence>
<dbReference type="Pfam" id="PF00668">
    <property type="entry name" value="Condensation"/>
    <property type="match status" value="1"/>
</dbReference>
<dbReference type="GO" id="GO:0008610">
    <property type="term" value="P:lipid biosynthetic process"/>
    <property type="evidence" value="ECO:0007669"/>
    <property type="project" value="UniProtKB-ARBA"/>
</dbReference>
<dbReference type="PANTHER" id="PTHR45527:SF1">
    <property type="entry name" value="FATTY ACID SYNTHASE"/>
    <property type="match status" value="1"/>
</dbReference>
<dbReference type="GO" id="GO:0043041">
    <property type="term" value="P:amino acid activation for nonribosomal peptide biosynthetic process"/>
    <property type="evidence" value="ECO:0007669"/>
    <property type="project" value="TreeGrafter"/>
</dbReference>
<protein>
    <submittedName>
        <fullName evidence="2">Peptide synthetase</fullName>
    </submittedName>
</protein>
<dbReference type="Gene3D" id="3.30.559.30">
    <property type="entry name" value="Nonribosomal peptide synthetase, condensation domain"/>
    <property type="match status" value="1"/>
</dbReference>
<dbReference type="PANTHER" id="PTHR45527">
    <property type="entry name" value="NONRIBOSOMAL PEPTIDE SYNTHETASE"/>
    <property type="match status" value="1"/>
</dbReference>
<evidence type="ECO:0000313" key="3">
    <source>
        <dbReference type="Proteomes" id="UP000636793"/>
    </source>
</evidence>
<dbReference type="GO" id="GO:0003824">
    <property type="term" value="F:catalytic activity"/>
    <property type="evidence" value="ECO:0007669"/>
    <property type="project" value="InterPro"/>
</dbReference>
<evidence type="ECO:0000313" key="2">
    <source>
        <dbReference type="EMBL" id="GGB25391.1"/>
    </source>
</evidence>
<dbReference type="Proteomes" id="UP000636793">
    <property type="component" value="Unassembled WGS sequence"/>
</dbReference>
<dbReference type="GO" id="GO:0005737">
    <property type="term" value="C:cytoplasm"/>
    <property type="evidence" value="ECO:0007669"/>
    <property type="project" value="TreeGrafter"/>
</dbReference>
<dbReference type="AlphaFoldDB" id="A0A916WSD4"/>
<reference evidence="2" key="2">
    <citation type="submission" date="2020-09" db="EMBL/GenBank/DDBJ databases">
        <authorList>
            <person name="Sun Q."/>
            <person name="Zhou Y."/>
        </authorList>
    </citation>
    <scope>NUCLEOTIDE SEQUENCE</scope>
    <source>
        <strain evidence="2">CGMCC 1.15085</strain>
    </source>
</reference>
<gene>
    <name evidence="2" type="ORF">GCM10011492_14320</name>
</gene>
<dbReference type="RefSeq" id="WP_188836278.1">
    <property type="nucleotide sequence ID" value="NZ_BMHI01000002.1"/>
</dbReference>
<dbReference type="GO" id="GO:0031177">
    <property type="term" value="F:phosphopantetheine binding"/>
    <property type="evidence" value="ECO:0007669"/>
    <property type="project" value="TreeGrafter"/>
</dbReference>